<dbReference type="RefSeq" id="WP_323306111.1">
    <property type="nucleotide sequence ID" value="NZ_JAYGHX010000008.1"/>
</dbReference>
<dbReference type="EMBL" id="JAYGHX010000008">
    <property type="protein sequence ID" value="MEA5392146.1"/>
    <property type="molecule type" value="Genomic_DNA"/>
</dbReference>
<name>A0ABU5RWH6_9CYAN</name>
<evidence type="ECO:0000313" key="1">
    <source>
        <dbReference type="EMBL" id="MEA5392146.1"/>
    </source>
</evidence>
<protein>
    <submittedName>
        <fullName evidence="1">Uncharacterized protein</fullName>
    </submittedName>
</protein>
<reference evidence="1 2" key="1">
    <citation type="submission" date="2023-12" db="EMBL/GenBank/DDBJ databases">
        <title>Baltic Sea Cyanobacteria.</title>
        <authorList>
            <person name="Delbaje E."/>
            <person name="Fewer D.P."/>
            <person name="Shishido T.K."/>
        </authorList>
    </citation>
    <scope>NUCLEOTIDE SEQUENCE [LARGE SCALE GENOMIC DNA]</scope>
    <source>
        <strain evidence="1 2">UHCC 0139</strain>
    </source>
</reference>
<keyword evidence="2" id="KW-1185">Reference proteome</keyword>
<proteinExistence type="predicted"/>
<dbReference type="Proteomes" id="UP001304461">
    <property type="component" value="Unassembled WGS sequence"/>
</dbReference>
<sequence length="100" mass="10998">MHFHSQITIRRPDGSLFPPIGLLHEDDDVLSGILFLQSMGRQMAWHRNGEISGLQLLVTPTPENVSGDPTSVPVPTKHDFEELFSCLDSPVCSPNGAHKP</sequence>
<gene>
    <name evidence="1" type="ORF">VB738_12845</name>
</gene>
<organism evidence="1 2">
    <name type="scientific">Cyanobium gracile UHCC 0139</name>
    <dbReference type="NCBI Taxonomy" id="3110308"/>
    <lineage>
        <taxon>Bacteria</taxon>
        <taxon>Bacillati</taxon>
        <taxon>Cyanobacteriota</taxon>
        <taxon>Cyanophyceae</taxon>
        <taxon>Synechococcales</taxon>
        <taxon>Prochlorococcaceae</taxon>
        <taxon>Cyanobium</taxon>
    </lineage>
</organism>
<accession>A0ABU5RWH6</accession>
<comment type="caution">
    <text evidence="1">The sequence shown here is derived from an EMBL/GenBank/DDBJ whole genome shotgun (WGS) entry which is preliminary data.</text>
</comment>
<evidence type="ECO:0000313" key="2">
    <source>
        <dbReference type="Proteomes" id="UP001304461"/>
    </source>
</evidence>